<dbReference type="Gene3D" id="1.10.510.10">
    <property type="entry name" value="Transferase(Phosphotransferase) domain 1"/>
    <property type="match status" value="1"/>
</dbReference>
<dbReference type="PANTHER" id="PTHR22984">
    <property type="entry name" value="SERINE/THREONINE-PROTEIN KINASE PIM"/>
    <property type="match status" value="1"/>
</dbReference>
<keyword evidence="14" id="KW-1185">Reference proteome</keyword>
<dbReference type="GO" id="GO:0004674">
    <property type="term" value="F:protein serine/threonine kinase activity"/>
    <property type="evidence" value="ECO:0007669"/>
    <property type="project" value="UniProtKB-KW"/>
</dbReference>
<accession>A0A553MXU3</accession>
<dbReference type="PROSITE" id="PS00107">
    <property type="entry name" value="PROTEIN_KINASE_ATP"/>
    <property type="match status" value="1"/>
</dbReference>
<dbReference type="EMBL" id="SRMA01027213">
    <property type="protein sequence ID" value="TRY58016.1"/>
    <property type="molecule type" value="Genomic_DNA"/>
</dbReference>
<dbReference type="OrthoDB" id="8596411at2759"/>
<dbReference type="InterPro" id="IPR000719">
    <property type="entry name" value="Prot_kinase_dom"/>
</dbReference>
<comment type="catalytic activity">
    <reaction evidence="8">
        <text>L-threonyl-[protein] + ATP = O-phospho-L-threonyl-[protein] + ADP + H(+)</text>
        <dbReference type="Rhea" id="RHEA:46608"/>
        <dbReference type="Rhea" id="RHEA-COMP:11060"/>
        <dbReference type="Rhea" id="RHEA-COMP:11605"/>
        <dbReference type="ChEBI" id="CHEBI:15378"/>
        <dbReference type="ChEBI" id="CHEBI:30013"/>
        <dbReference type="ChEBI" id="CHEBI:30616"/>
        <dbReference type="ChEBI" id="CHEBI:61977"/>
        <dbReference type="ChEBI" id="CHEBI:456216"/>
        <dbReference type="EC" id="2.7.11.1"/>
    </reaction>
</comment>
<dbReference type="GO" id="GO:0043066">
    <property type="term" value="P:negative regulation of apoptotic process"/>
    <property type="evidence" value="ECO:0007669"/>
    <property type="project" value="TreeGrafter"/>
</dbReference>
<dbReference type="InterPro" id="IPR008271">
    <property type="entry name" value="Ser/Thr_kinase_AS"/>
</dbReference>
<dbReference type="PROSITE" id="PS00108">
    <property type="entry name" value="PROTEIN_KINASE_ST"/>
    <property type="match status" value="1"/>
</dbReference>
<evidence type="ECO:0000256" key="10">
    <source>
        <dbReference type="PROSITE-ProRule" id="PRU10141"/>
    </source>
</evidence>
<dbReference type="STRING" id="623744.A0A553MXU3"/>
<feature type="binding site" evidence="10">
    <location>
        <position position="52"/>
    </location>
    <ligand>
        <name>ATP</name>
        <dbReference type="ChEBI" id="CHEBI:30616"/>
    </ligand>
</feature>
<evidence type="ECO:0000256" key="3">
    <source>
        <dbReference type="ARBA" id="ARBA00022527"/>
    </source>
</evidence>
<sequence length="144" mass="16038">MPAVAAGERRGQKNKDEAIIDHYKPIKPLGAGGFGFVFKVTRVADGLKVAVKEVMKTKDLEYITIPDHPTPLPTEIALTIMANKGPRTPGNLASFLDSHNGELPAKVVRHIMRQATQAVETCWQRQVFHGDIKLENFLFYKETL</sequence>
<evidence type="ECO:0000256" key="1">
    <source>
        <dbReference type="ARBA" id="ARBA00005505"/>
    </source>
</evidence>
<evidence type="ECO:0000313" key="13">
    <source>
        <dbReference type="EMBL" id="TRY58016.1"/>
    </source>
</evidence>
<evidence type="ECO:0000256" key="5">
    <source>
        <dbReference type="ARBA" id="ARBA00022741"/>
    </source>
</evidence>
<dbReference type="GO" id="GO:0007346">
    <property type="term" value="P:regulation of mitotic cell cycle"/>
    <property type="evidence" value="ECO:0007669"/>
    <property type="project" value="TreeGrafter"/>
</dbReference>
<keyword evidence="5 10" id="KW-0547">Nucleotide-binding</keyword>
<keyword evidence="7 10" id="KW-0067">ATP-binding</keyword>
<evidence type="ECO:0000259" key="12">
    <source>
        <dbReference type="PROSITE" id="PS50011"/>
    </source>
</evidence>
<dbReference type="PROSITE" id="PS50011">
    <property type="entry name" value="PROTEIN_KINASE_DOM"/>
    <property type="match status" value="1"/>
</dbReference>
<dbReference type="PANTHER" id="PTHR22984:SF11">
    <property type="entry name" value="AURORA KINASE-RELATED"/>
    <property type="match status" value="1"/>
</dbReference>
<evidence type="ECO:0000256" key="9">
    <source>
        <dbReference type="ARBA" id="ARBA00048679"/>
    </source>
</evidence>
<dbReference type="GO" id="GO:0005737">
    <property type="term" value="C:cytoplasm"/>
    <property type="evidence" value="ECO:0007669"/>
    <property type="project" value="TreeGrafter"/>
</dbReference>
<evidence type="ECO:0000256" key="4">
    <source>
        <dbReference type="ARBA" id="ARBA00022679"/>
    </source>
</evidence>
<dbReference type="Gene3D" id="3.30.200.20">
    <property type="entry name" value="Phosphorylase Kinase, domain 1"/>
    <property type="match status" value="1"/>
</dbReference>
<dbReference type="AlphaFoldDB" id="A0A553MXU3"/>
<keyword evidence="3 11" id="KW-0723">Serine/threonine-protein kinase</keyword>
<dbReference type="InterPro" id="IPR017441">
    <property type="entry name" value="Protein_kinase_ATP_BS"/>
</dbReference>
<dbReference type="Proteomes" id="UP000316079">
    <property type="component" value="Unassembled WGS sequence"/>
</dbReference>
<name>A0A553MXU3_9TELE</name>
<organism evidence="13 14">
    <name type="scientific">Danionella cerebrum</name>
    <dbReference type="NCBI Taxonomy" id="2873325"/>
    <lineage>
        <taxon>Eukaryota</taxon>
        <taxon>Metazoa</taxon>
        <taxon>Chordata</taxon>
        <taxon>Craniata</taxon>
        <taxon>Vertebrata</taxon>
        <taxon>Euteleostomi</taxon>
        <taxon>Actinopterygii</taxon>
        <taxon>Neopterygii</taxon>
        <taxon>Teleostei</taxon>
        <taxon>Ostariophysi</taxon>
        <taxon>Cypriniformes</taxon>
        <taxon>Danionidae</taxon>
        <taxon>Danioninae</taxon>
        <taxon>Danionella</taxon>
    </lineage>
</organism>
<evidence type="ECO:0000313" key="14">
    <source>
        <dbReference type="Proteomes" id="UP000316079"/>
    </source>
</evidence>
<dbReference type="SUPFAM" id="SSF56112">
    <property type="entry name" value="Protein kinase-like (PK-like)"/>
    <property type="match status" value="1"/>
</dbReference>
<evidence type="ECO:0000256" key="7">
    <source>
        <dbReference type="ARBA" id="ARBA00022840"/>
    </source>
</evidence>
<dbReference type="EC" id="2.7.11.1" evidence="2"/>
<dbReference type="GO" id="GO:0005524">
    <property type="term" value="F:ATP binding"/>
    <property type="evidence" value="ECO:0007669"/>
    <property type="project" value="UniProtKB-UniRule"/>
</dbReference>
<evidence type="ECO:0000256" key="11">
    <source>
        <dbReference type="RuleBase" id="RU000304"/>
    </source>
</evidence>
<proteinExistence type="inferred from homology"/>
<dbReference type="InterPro" id="IPR051138">
    <property type="entry name" value="PIM_Ser/Thr_kinase"/>
</dbReference>
<evidence type="ECO:0000256" key="2">
    <source>
        <dbReference type="ARBA" id="ARBA00012513"/>
    </source>
</evidence>
<evidence type="ECO:0000256" key="8">
    <source>
        <dbReference type="ARBA" id="ARBA00047899"/>
    </source>
</evidence>
<comment type="similarity">
    <text evidence="1">Belongs to the protein kinase superfamily. CAMK Ser/Thr protein kinase family. PIM subfamily.</text>
</comment>
<evidence type="ECO:0000256" key="6">
    <source>
        <dbReference type="ARBA" id="ARBA00022777"/>
    </source>
</evidence>
<gene>
    <name evidence="13" type="ORF">DNTS_034772</name>
</gene>
<reference evidence="13 14" key="1">
    <citation type="journal article" date="2019" name="Sci. Data">
        <title>Hybrid genome assembly and annotation of Danionella translucida.</title>
        <authorList>
            <person name="Kadobianskyi M."/>
            <person name="Schulze L."/>
            <person name="Schuelke M."/>
            <person name="Judkewitz B."/>
        </authorList>
    </citation>
    <scope>NUCLEOTIDE SEQUENCE [LARGE SCALE GENOMIC DNA]</scope>
    <source>
        <strain evidence="13 14">Bolton</strain>
    </source>
</reference>
<keyword evidence="6" id="KW-0418">Kinase</keyword>
<dbReference type="InterPro" id="IPR011009">
    <property type="entry name" value="Kinase-like_dom_sf"/>
</dbReference>
<protein>
    <recommendedName>
        <fullName evidence="2">non-specific serine/threonine protein kinase</fullName>
        <ecNumber evidence="2">2.7.11.1</ecNumber>
    </recommendedName>
</protein>
<comment type="caution">
    <text evidence="13">The sequence shown here is derived from an EMBL/GenBank/DDBJ whole genome shotgun (WGS) entry which is preliminary data.</text>
</comment>
<comment type="catalytic activity">
    <reaction evidence="9">
        <text>L-seryl-[protein] + ATP = O-phospho-L-seryl-[protein] + ADP + H(+)</text>
        <dbReference type="Rhea" id="RHEA:17989"/>
        <dbReference type="Rhea" id="RHEA-COMP:9863"/>
        <dbReference type="Rhea" id="RHEA-COMP:11604"/>
        <dbReference type="ChEBI" id="CHEBI:15378"/>
        <dbReference type="ChEBI" id="CHEBI:29999"/>
        <dbReference type="ChEBI" id="CHEBI:30616"/>
        <dbReference type="ChEBI" id="CHEBI:83421"/>
        <dbReference type="ChEBI" id="CHEBI:456216"/>
        <dbReference type="EC" id="2.7.11.1"/>
    </reaction>
</comment>
<keyword evidence="4" id="KW-0808">Transferase</keyword>
<feature type="domain" description="Protein kinase" evidence="12">
    <location>
        <begin position="23"/>
        <end position="144"/>
    </location>
</feature>